<comment type="caution">
    <text evidence="1">The sequence shown here is derived from an EMBL/GenBank/DDBJ whole genome shotgun (WGS) entry which is preliminary data.</text>
</comment>
<keyword evidence="2" id="KW-1185">Reference proteome</keyword>
<evidence type="ECO:0000313" key="1">
    <source>
        <dbReference type="EMBL" id="GBF90727.1"/>
    </source>
</evidence>
<gene>
    <name evidence="1" type="ORF">Rsub_03028</name>
</gene>
<proteinExistence type="predicted"/>
<dbReference type="Proteomes" id="UP000247498">
    <property type="component" value="Unassembled WGS sequence"/>
</dbReference>
<dbReference type="EMBL" id="BDRX01000019">
    <property type="protein sequence ID" value="GBF90727.1"/>
    <property type="molecule type" value="Genomic_DNA"/>
</dbReference>
<organism evidence="1 2">
    <name type="scientific">Raphidocelis subcapitata</name>
    <dbReference type="NCBI Taxonomy" id="307507"/>
    <lineage>
        <taxon>Eukaryota</taxon>
        <taxon>Viridiplantae</taxon>
        <taxon>Chlorophyta</taxon>
        <taxon>core chlorophytes</taxon>
        <taxon>Chlorophyceae</taxon>
        <taxon>CS clade</taxon>
        <taxon>Sphaeropleales</taxon>
        <taxon>Selenastraceae</taxon>
        <taxon>Raphidocelis</taxon>
    </lineage>
</organism>
<name>A0A2V0P0L1_9CHLO</name>
<sequence length="190" mass="19059">MLPLLHQGSSGAFDAQVRSSHHFVFGAAVLVGTAPAVQLQPLKASGQHFQQLLSAEPSEAGRIRAFAAANTFGGILCGVWGPAAQVAEVVVESGDMPASAGGDAHLLARCTALVRGALLALGLVPLAARNGGWRATPFAPVDACVAAAGDTSAVDAAWLRSALWVPLAGGAAWAPVDNALLAILEAAATP</sequence>
<accession>A0A2V0P0L1</accession>
<dbReference type="InParanoid" id="A0A2V0P0L1"/>
<dbReference type="AlphaFoldDB" id="A0A2V0P0L1"/>
<protein>
    <submittedName>
        <fullName evidence="1">Uncharacterized protein</fullName>
    </submittedName>
</protein>
<reference evidence="1 2" key="1">
    <citation type="journal article" date="2018" name="Sci. Rep.">
        <title>Raphidocelis subcapitata (=Pseudokirchneriella subcapitata) provides an insight into genome evolution and environmental adaptations in the Sphaeropleales.</title>
        <authorList>
            <person name="Suzuki S."/>
            <person name="Yamaguchi H."/>
            <person name="Nakajima N."/>
            <person name="Kawachi M."/>
        </authorList>
    </citation>
    <scope>NUCLEOTIDE SEQUENCE [LARGE SCALE GENOMIC DNA]</scope>
    <source>
        <strain evidence="1 2">NIES-35</strain>
    </source>
</reference>
<evidence type="ECO:0000313" key="2">
    <source>
        <dbReference type="Proteomes" id="UP000247498"/>
    </source>
</evidence>